<comment type="caution">
    <text evidence="2">The sequence shown here is derived from an EMBL/GenBank/DDBJ whole genome shotgun (WGS) entry which is preliminary data.</text>
</comment>
<feature type="compositionally biased region" description="Low complexity" evidence="1">
    <location>
        <begin position="96"/>
        <end position="109"/>
    </location>
</feature>
<feature type="region of interest" description="Disordered" evidence="1">
    <location>
        <begin position="1"/>
        <end position="218"/>
    </location>
</feature>
<feature type="compositionally biased region" description="Low complexity" evidence="1">
    <location>
        <begin position="127"/>
        <end position="140"/>
    </location>
</feature>
<feature type="compositionally biased region" description="Low complexity" evidence="1">
    <location>
        <begin position="147"/>
        <end position="156"/>
    </location>
</feature>
<dbReference type="RefSeq" id="XP_040620540.1">
    <property type="nucleotide sequence ID" value="XM_040761408.1"/>
</dbReference>
<gene>
    <name evidence="2" type="ORF">SPBR_03105</name>
</gene>
<proteinExistence type="predicted"/>
<feature type="compositionally biased region" description="Basic and acidic residues" evidence="1">
    <location>
        <begin position="188"/>
        <end position="201"/>
    </location>
</feature>
<feature type="compositionally biased region" description="Basic residues" evidence="1">
    <location>
        <begin position="56"/>
        <end position="66"/>
    </location>
</feature>
<feature type="compositionally biased region" description="Polar residues" evidence="1">
    <location>
        <begin position="112"/>
        <end position="123"/>
    </location>
</feature>
<evidence type="ECO:0000313" key="3">
    <source>
        <dbReference type="Proteomes" id="UP000031575"/>
    </source>
</evidence>
<dbReference type="GeneID" id="63676329"/>
<feature type="compositionally biased region" description="Polar residues" evidence="1">
    <location>
        <begin position="1"/>
        <end position="27"/>
    </location>
</feature>
<sequence length="218" mass="22807">MDHSSSFHSTVLGRSSDNDGATNGSSGDNDRTRRRAIDILNPEPEPAASPASYPSRHQHQHQHQHSHSYASSTASSPHRAHDSFALRSPSKSDVRPLASPSARHASPASVGPTVNNLLNNSPPLQHRPVPSSVSRSRSPHLAPPPGASAASTPYSAHGDAPSAQPLSGKFYDPTTDTTSATGAASLAADRHNVESRVRRPDSPAQADPASVLLADANL</sequence>
<evidence type="ECO:0000256" key="1">
    <source>
        <dbReference type="SAM" id="MobiDB-lite"/>
    </source>
</evidence>
<keyword evidence="3" id="KW-1185">Reference proteome</keyword>
<name>A0A0C2J0L2_9PEZI</name>
<feature type="compositionally biased region" description="Low complexity" evidence="1">
    <location>
        <begin position="67"/>
        <end position="77"/>
    </location>
</feature>
<feature type="compositionally biased region" description="Low complexity" evidence="1">
    <location>
        <begin position="174"/>
        <end position="187"/>
    </location>
</feature>
<reference evidence="2 3" key="1">
    <citation type="journal article" date="2014" name="BMC Genomics">
        <title>Comparative genomics of the major fungal agents of human and animal Sporotrichosis: Sporothrix schenckii and Sporothrix brasiliensis.</title>
        <authorList>
            <person name="Teixeira M.M."/>
            <person name="de Almeida L.G."/>
            <person name="Kubitschek-Barreira P."/>
            <person name="Alves F.L."/>
            <person name="Kioshima E.S."/>
            <person name="Abadio A.K."/>
            <person name="Fernandes L."/>
            <person name="Derengowski L.S."/>
            <person name="Ferreira K.S."/>
            <person name="Souza R.C."/>
            <person name="Ruiz J.C."/>
            <person name="de Andrade N.C."/>
            <person name="Paes H.C."/>
            <person name="Nicola A.M."/>
            <person name="Albuquerque P."/>
            <person name="Gerber A.L."/>
            <person name="Martins V.P."/>
            <person name="Peconick L.D."/>
            <person name="Neto A.V."/>
            <person name="Chaucanez C.B."/>
            <person name="Silva P.A."/>
            <person name="Cunha O.L."/>
            <person name="de Oliveira F.F."/>
            <person name="dos Santos T.C."/>
            <person name="Barros A.L."/>
            <person name="Soares M.A."/>
            <person name="de Oliveira L.M."/>
            <person name="Marini M.M."/>
            <person name="Villalobos-Duno H."/>
            <person name="Cunha M.M."/>
            <person name="de Hoog S."/>
            <person name="da Silveira J.F."/>
            <person name="Henrissat B."/>
            <person name="Nino-Vega G.A."/>
            <person name="Cisalpino P.S."/>
            <person name="Mora-Montes H.M."/>
            <person name="Almeida S.R."/>
            <person name="Stajich J.E."/>
            <person name="Lopes-Bezerra L.M."/>
            <person name="Vasconcelos A.T."/>
            <person name="Felipe M.S."/>
        </authorList>
    </citation>
    <scope>NUCLEOTIDE SEQUENCE [LARGE SCALE GENOMIC DNA]</scope>
    <source>
        <strain evidence="2 3">5110</strain>
    </source>
</reference>
<dbReference type="HOGENOM" id="CLU_1267610_0_0_1"/>
<organism evidence="2 3">
    <name type="scientific">Sporothrix brasiliensis 5110</name>
    <dbReference type="NCBI Taxonomy" id="1398154"/>
    <lineage>
        <taxon>Eukaryota</taxon>
        <taxon>Fungi</taxon>
        <taxon>Dikarya</taxon>
        <taxon>Ascomycota</taxon>
        <taxon>Pezizomycotina</taxon>
        <taxon>Sordariomycetes</taxon>
        <taxon>Sordariomycetidae</taxon>
        <taxon>Ophiostomatales</taxon>
        <taxon>Ophiostomataceae</taxon>
        <taxon>Sporothrix</taxon>
    </lineage>
</organism>
<dbReference type="VEuPathDB" id="FungiDB:SPBR_03105"/>
<dbReference type="AlphaFoldDB" id="A0A0C2J0L2"/>
<feature type="compositionally biased region" description="Basic and acidic residues" evidence="1">
    <location>
        <begin position="28"/>
        <end position="37"/>
    </location>
</feature>
<dbReference type="EMBL" id="AWTV01000006">
    <property type="protein sequence ID" value="KIH92530.1"/>
    <property type="molecule type" value="Genomic_DNA"/>
</dbReference>
<feature type="compositionally biased region" description="Low complexity" evidence="1">
    <location>
        <begin position="46"/>
        <end position="55"/>
    </location>
</feature>
<evidence type="ECO:0000313" key="2">
    <source>
        <dbReference type="EMBL" id="KIH92530.1"/>
    </source>
</evidence>
<feature type="compositionally biased region" description="Basic and acidic residues" evidence="1">
    <location>
        <begin position="79"/>
        <end position="94"/>
    </location>
</feature>
<dbReference type="Proteomes" id="UP000031575">
    <property type="component" value="Unassembled WGS sequence"/>
</dbReference>
<protein>
    <submittedName>
        <fullName evidence="2">Uncharacterized protein</fullName>
    </submittedName>
</protein>
<accession>A0A0C2J0L2</accession>